<accession>A0A225E5X8</accession>
<organism evidence="1 2">
    <name type="scientific">Fimbriiglobus ruber</name>
    <dbReference type="NCBI Taxonomy" id="1908690"/>
    <lineage>
        <taxon>Bacteria</taxon>
        <taxon>Pseudomonadati</taxon>
        <taxon>Planctomycetota</taxon>
        <taxon>Planctomycetia</taxon>
        <taxon>Gemmatales</taxon>
        <taxon>Gemmataceae</taxon>
        <taxon>Fimbriiglobus</taxon>
    </lineage>
</organism>
<protein>
    <submittedName>
        <fullName evidence="1">Uncharacterized protein</fullName>
    </submittedName>
</protein>
<dbReference type="EMBL" id="NIDE01000002">
    <property type="protein sequence ID" value="OWK45516.1"/>
    <property type="molecule type" value="Genomic_DNA"/>
</dbReference>
<evidence type="ECO:0000313" key="1">
    <source>
        <dbReference type="EMBL" id="OWK45516.1"/>
    </source>
</evidence>
<comment type="caution">
    <text evidence="1">The sequence shown here is derived from an EMBL/GenBank/DDBJ whole genome shotgun (WGS) entry which is preliminary data.</text>
</comment>
<keyword evidence="2" id="KW-1185">Reference proteome</keyword>
<reference evidence="2" key="1">
    <citation type="submission" date="2017-06" db="EMBL/GenBank/DDBJ databases">
        <title>Genome analysis of Fimbriiglobus ruber SP5, the first member of the order Planctomycetales with confirmed chitinolytic capability.</title>
        <authorList>
            <person name="Ravin N.V."/>
            <person name="Rakitin A.L."/>
            <person name="Ivanova A.A."/>
            <person name="Beletsky A.V."/>
            <person name="Kulichevskaya I.S."/>
            <person name="Mardanov A.V."/>
            <person name="Dedysh S.N."/>
        </authorList>
    </citation>
    <scope>NUCLEOTIDE SEQUENCE [LARGE SCALE GENOMIC DNA]</scope>
    <source>
        <strain evidence="2">SP5</strain>
    </source>
</reference>
<dbReference type="Proteomes" id="UP000214646">
    <property type="component" value="Unassembled WGS sequence"/>
</dbReference>
<gene>
    <name evidence="1" type="ORF">FRUB_01847</name>
</gene>
<proteinExistence type="predicted"/>
<evidence type="ECO:0000313" key="2">
    <source>
        <dbReference type="Proteomes" id="UP000214646"/>
    </source>
</evidence>
<sequence length="42" mass="4584">MSLGGHDGGDFWRRADCNPVASRRLSNTGTNPMHAVARLIVF</sequence>
<name>A0A225E5X8_9BACT</name>
<dbReference type="AlphaFoldDB" id="A0A225E5X8"/>